<accession>A0AC61L5E3</accession>
<dbReference type="Proteomes" id="UP000248329">
    <property type="component" value="Unassembled WGS sequence"/>
</dbReference>
<evidence type="ECO:0000313" key="2">
    <source>
        <dbReference type="Proteomes" id="UP000248329"/>
    </source>
</evidence>
<organism evidence="1 2">
    <name type="scientific">Candidatus Methanogaster sp</name>
    <dbReference type="NCBI Taxonomy" id="3386292"/>
    <lineage>
        <taxon>Archaea</taxon>
        <taxon>Methanobacteriati</taxon>
        <taxon>Methanobacteriota</taxon>
        <taxon>Stenosarchaea group</taxon>
        <taxon>Methanomicrobia</taxon>
        <taxon>Methanosarcinales</taxon>
        <taxon>ANME-2 cluster</taxon>
        <taxon>Candidatus Methanogasteraceae</taxon>
        <taxon>Candidatus Methanogaster</taxon>
    </lineage>
</organism>
<proteinExistence type="predicted"/>
<name>A0AC61L5E3_9EURY</name>
<evidence type="ECO:0000313" key="1">
    <source>
        <dbReference type="EMBL" id="PXF61583.1"/>
    </source>
</evidence>
<protein>
    <submittedName>
        <fullName evidence="1">Uncharacterized protein</fullName>
    </submittedName>
</protein>
<dbReference type="EMBL" id="PQXF01000004">
    <property type="protein sequence ID" value="PXF61583.1"/>
    <property type="molecule type" value="Genomic_DNA"/>
</dbReference>
<sequence length="86" mass="8333">MNDHSSSHILWISGSLVTAVGVGSGVGVSVGVGATVGVGSGVGAGVGVGVGATLSLSPMHPENSTASNSATSIMDFNFIIITYRTA</sequence>
<comment type="caution">
    <text evidence="1">The sequence shown here is derived from an EMBL/GenBank/DDBJ whole genome shotgun (WGS) entry which is preliminary data.</text>
</comment>
<gene>
    <name evidence="1" type="ORF">C4B59_03265</name>
</gene>
<reference evidence="1" key="1">
    <citation type="submission" date="2018-01" db="EMBL/GenBank/DDBJ databases">
        <authorList>
            <person name="Krukenberg V."/>
        </authorList>
    </citation>
    <scope>NUCLEOTIDE SEQUENCE</scope>
    <source>
        <strain evidence="1">E20ANME2</strain>
    </source>
</reference>